<protein>
    <submittedName>
        <fullName evidence="1">Uncharacterized protein</fullName>
    </submittedName>
</protein>
<reference evidence="1" key="2">
    <citation type="journal article" date="2021" name="Microbiol. Resour. Announc.">
        <title>Complete Genome Sequence of Polycladomyces abyssicola JIR-001T, Isolated from Hemipelagic Sediment in Deep Seawater.</title>
        <authorList>
            <person name="Tsubouchi T."/>
            <person name="Kaneko Y."/>
        </authorList>
    </citation>
    <scope>NUCLEOTIDE SEQUENCE</scope>
    <source>
        <strain evidence="1">JIR-001</strain>
    </source>
</reference>
<proteinExistence type="predicted"/>
<reference evidence="1" key="1">
    <citation type="journal article" date="2013" name="Int. J. Syst. Evol. Microbiol.">
        <title>Polycladomyces abyssicola gen. nov., sp. nov., a thermophilic filamentous bacterium isolated from hemipelagic sediment.</title>
        <authorList>
            <person name="Tsubouchi T."/>
            <person name="Shimane Y."/>
            <person name="Mori K."/>
            <person name="Usui K."/>
            <person name="Hiraki T."/>
            <person name="Tame A."/>
            <person name="Uematsu K."/>
            <person name="Maruyama T."/>
            <person name="Hatada Y."/>
        </authorList>
    </citation>
    <scope>NUCLEOTIDE SEQUENCE</scope>
    <source>
        <strain evidence="1">JIR-001</strain>
    </source>
</reference>
<dbReference type="EMBL" id="AP024601">
    <property type="protein sequence ID" value="BCU81960.1"/>
    <property type="molecule type" value="Genomic_DNA"/>
</dbReference>
<dbReference type="AlphaFoldDB" id="A0A8D5ZMR7"/>
<sequence length="74" mass="8576">MEASRRRTTVVIRELVKNLEAQYVKGLKEWEKVINETHQCVVRFIQTVVRTGYVVTPCGLSRRVTVSEILSRSK</sequence>
<organism evidence="1 2">
    <name type="scientific">Polycladomyces abyssicola</name>
    <dbReference type="NCBI Taxonomy" id="1125966"/>
    <lineage>
        <taxon>Bacteria</taxon>
        <taxon>Bacillati</taxon>
        <taxon>Bacillota</taxon>
        <taxon>Bacilli</taxon>
        <taxon>Bacillales</taxon>
        <taxon>Thermoactinomycetaceae</taxon>
        <taxon>Polycladomyces</taxon>
    </lineage>
</organism>
<dbReference type="Proteomes" id="UP000677436">
    <property type="component" value="Chromosome"/>
</dbReference>
<gene>
    <name evidence="1" type="ORF">JIR001_17430</name>
</gene>
<dbReference type="KEGG" id="pabs:JIR001_17430"/>
<evidence type="ECO:0000313" key="1">
    <source>
        <dbReference type="EMBL" id="BCU81960.1"/>
    </source>
</evidence>
<evidence type="ECO:0000313" key="2">
    <source>
        <dbReference type="Proteomes" id="UP000677436"/>
    </source>
</evidence>
<keyword evidence="2" id="KW-1185">Reference proteome</keyword>
<accession>A0A8D5ZMR7</accession>
<name>A0A8D5ZMR7_9BACL</name>